<evidence type="ECO:0000313" key="4">
    <source>
        <dbReference type="Proteomes" id="UP000184604"/>
    </source>
</evidence>
<reference evidence="3 4" key="1">
    <citation type="submission" date="2016-12" db="EMBL/GenBank/DDBJ databases">
        <title>Complete genome sequence of Clostridium kluyveri JZZ isolated from the pit mud of a Chinese flavor liquor-making factory.</title>
        <authorList>
            <person name="Wang Y."/>
        </authorList>
    </citation>
    <scope>NUCLEOTIDE SEQUENCE [LARGE SCALE GENOMIC DNA]</scope>
    <source>
        <strain evidence="3 4">JZZ</strain>
    </source>
</reference>
<dbReference type="NCBIfam" id="NF002869">
    <property type="entry name" value="PRK03187.1"/>
    <property type="match status" value="1"/>
</dbReference>
<sequence>MIKISNSNFDINSIIAQYKDNSIERYILNELSSSSQTYYYNSLEELKLELDLRKNIVDASIKLSMSKFRFRTFRKSICNPEYWERTKQGGFLLKEGIKASAAIDDIYKNSSKYGTECATAIVIVYYRGCLSSFREKIFDSTFKHIYLMDWQNTDENLSLDVLTDVDVYLPGDCRYFKNPEVNPITPEWQGENVIVLGNGKYYGHGIGIKNADEIIAALNKRRIIGATHSAYLLDSVTRPNFKQLADIYFNASSRTDKISSIKTSQTW</sequence>
<dbReference type="OrthoDB" id="1845399at2"/>
<evidence type="ECO:0000313" key="3">
    <source>
        <dbReference type="EMBL" id="APM37877.1"/>
    </source>
</evidence>
<accession>A0A1L5F4H7</accession>
<dbReference type="GO" id="GO:0003810">
    <property type="term" value="F:protein-glutamine gamma-glutamyltransferase activity"/>
    <property type="evidence" value="ECO:0007669"/>
    <property type="project" value="InterPro"/>
</dbReference>
<name>A0A1L5F4H7_CLOKL</name>
<gene>
    <name evidence="3" type="ORF">BS101_03545</name>
</gene>
<dbReference type="InterPro" id="IPR020916">
    <property type="entry name" value="Gln_gamma-glutamylTfrase_bac"/>
</dbReference>
<keyword evidence="2" id="KW-0749">Sporulation</keyword>
<evidence type="ECO:0000256" key="1">
    <source>
        <dbReference type="ARBA" id="ARBA00022679"/>
    </source>
</evidence>
<protein>
    <submittedName>
        <fullName evidence="3">Protein-glutamine gamma-glutamyltransferase</fullName>
    </submittedName>
</protein>
<dbReference type="Proteomes" id="UP000184604">
    <property type="component" value="Chromosome"/>
</dbReference>
<dbReference type="GO" id="GO:0030435">
    <property type="term" value="P:sporulation resulting in formation of a cellular spore"/>
    <property type="evidence" value="ECO:0007669"/>
    <property type="project" value="UniProtKB-KW"/>
</dbReference>
<dbReference type="EMBL" id="CP018335">
    <property type="protein sequence ID" value="APM37877.1"/>
    <property type="molecule type" value="Genomic_DNA"/>
</dbReference>
<keyword evidence="1 3" id="KW-0808">Transferase</keyword>
<evidence type="ECO:0000256" key="2">
    <source>
        <dbReference type="ARBA" id="ARBA00022969"/>
    </source>
</evidence>
<proteinExistence type="inferred from homology"/>
<dbReference type="HAMAP" id="MF_00727">
    <property type="entry name" value="Tgl"/>
    <property type="match status" value="1"/>
</dbReference>
<dbReference type="RefSeq" id="WP_073537571.1">
    <property type="nucleotide sequence ID" value="NZ_CP018335.1"/>
</dbReference>
<dbReference type="Pfam" id="PF20085">
    <property type="entry name" value="TGL"/>
    <property type="match status" value="1"/>
</dbReference>
<dbReference type="AlphaFoldDB" id="A0A1L5F4H7"/>
<organism evidence="3 4">
    <name type="scientific">Clostridium kluyveri</name>
    <dbReference type="NCBI Taxonomy" id="1534"/>
    <lineage>
        <taxon>Bacteria</taxon>
        <taxon>Bacillati</taxon>
        <taxon>Bacillota</taxon>
        <taxon>Clostridia</taxon>
        <taxon>Eubacteriales</taxon>
        <taxon>Clostridiaceae</taxon>
        <taxon>Clostridium</taxon>
    </lineage>
</organism>